<evidence type="ECO:0000259" key="1">
    <source>
        <dbReference type="Pfam" id="PF02801"/>
    </source>
</evidence>
<feature type="domain" description="Beta-ketoacyl synthase C-terminal" evidence="1">
    <location>
        <begin position="199"/>
        <end position="243"/>
    </location>
</feature>
<name>A0A9P6GES1_9PLEO</name>
<sequence length="282" mass="31311">MVFWHTGLRNPLSSTANFFAYDVLRLPKSSLLDRYASAYLTGYPLLRNTAWKLFVTQAVGNTIEDFVERVYHGVAGRSSSRYTDLWKKFTGFVFGFGPGCRGRLRRGATYQNMTHDGESLYPFNAFTSFKALTAKASQTGGVMRFKVAYGTPTSTKVSSTKLASIHWKLATLKYTEPELRPVMWRRSAQLRPFLPPSMLGSTEPEMALHIGAVKSNIGHGGAVACIGALLRVLLTLQDTIPKHVGIKNELNPSFPDLVVRDIKVPFENTPYARPEGIPGRCS</sequence>
<dbReference type="InterPro" id="IPR016039">
    <property type="entry name" value="Thiolase-like"/>
</dbReference>
<proteinExistence type="predicted"/>
<evidence type="ECO:0000313" key="3">
    <source>
        <dbReference type="Proteomes" id="UP000756921"/>
    </source>
</evidence>
<dbReference type="Pfam" id="PF02801">
    <property type="entry name" value="Ketoacyl-synt_C"/>
    <property type="match status" value="1"/>
</dbReference>
<protein>
    <recommendedName>
        <fullName evidence="1">Beta-ketoacyl synthase C-terminal domain-containing protein</fullName>
    </recommendedName>
</protein>
<dbReference type="GO" id="GO:0016746">
    <property type="term" value="F:acyltransferase activity"/>
    <property type="evidence" value="ECO:0007669"/>
    <property type="project" value="InterPro"/>
</dbReference>
<dbReference type="EMBL" id="WJXW01000007">
    <property type="protein sequence ID" value="KAF9734316.1"/>
    <property type="molecule type" value="Genomic_DNA"/>
</dbReference>
<dbReference type="Gene3D" id="3.40.47.10">
    <property type="match status" value="1"/>
</dbReference>
<accession>A0A9P6GES1</accession>
<keyword evidence="3" id="KW-1185">Reference proteome</keyword>
<dbReference type="AlphaFoldDB" id="A0A9P6GES1"/>
<dbReference type="InterPro" id="IPR014031">
    <property type="entry name" value="Ketoacyl_synth_C"/>
</dbReference>
<reference evidence="2" key="1">
    <citation type="journal article" date="2020" name="Mol. Plant Microbe Interact.">
        <title>Genome Sequence of the Biocontrol Agent Coniothyrium minitans strain Conio (IMI 134523).</title>
        <authorList>
            <person name="Patel D."/>
            <person name="Shittu T.A."/>
            <person name="Baroncelli R."/>
            <person name="Muthumeenakshi S."/>
            <person name="Osborne T.H."/>
            <person name="Janganan T.K."/>
            <person name="Sreenivasaprasad S."/>
        </authorList>
    </citation>
    <scope>NUCLEOTIDE SEQUENCE</scope>
    <source>
        <strain evidence="2">Conio</strain>
    </source>
</reference>
<evidence type="ECO:0000313" key="2">
    <source>
        <dbReference type="EMBL" id="KAF9734316.1"/>
    </source>
</evidence>
<comment type="caution">
    <text evidence="2">The sequence shown here is derived from an EMBL/GenBank/DDBJ whole genome shotgun (WGS) entry which is preliminary data.</text>
</comment>
<organism evidence="2 3">
    <name type="scientific">Paraphaeosphaeria minitans</name>
    <dbReference type="NCBI Taxonomy" id="565426"/>
    <lineage>
        <taxon>Eukaryota</taxon>
        <taxon>Fungi</taxon>
        <taxon>Dikarya</taxon>
        <taxon>Ascomycota</taxon>
        <taxon>Pezizomycotina</taxon>
        <taxon>Dothideomycetes</taxon>
        <taxon>Pleosporomycetidae</taxon>
        <taxon>Pleosporales</taxon>
        <taxon>Massarineae</taxon>
        <taxon>Didymosphaeriaceae</taxon>
        <taxon>Paraphaeosphaeria</taxon>
    </lineage>
</organism>
<dbReference type="OrthoDB" id="1077582at2759"/>
<gene>
    <name evidence="2" type="ORF">PMIN01_07219</name>
</gene>
<dbReference type="Proteomes" id="UP000756921">
    <property type="component" value="Unassembled WGS sequence"/>
</dbReference>